<dbReference type="GO" id="GO:0015031">
    <property type="term" value="P:protein transport"/>
    <property type="evidence" value="ECO:0007669"/>
    <property type="project" value="UniProtKB-KW"/>
</dbReference>
<evidence type="ECO:0000256" key="8">
    <source>
        <dbReference type="ARBA" id="ARBA00023136"/>
    </source>
</evidence>
<feature type="transmembrane region" description="Helical" evidence="11">
    <location>
        <begin position="439"/>
        <end position="461"/>
    </location>
</feature>
<evidence type="ECO:0000256" key="6">
    <source>
        <dbReference type="ARBA" id="ARBA00022927"/>
    </source>
</evidence>
<feature type="transmembrane region" description="Helical" evidence="11">
    <location>
        <begin position="79"/>
        <end position="103"/>
    </location>
</feature>
<evidence type="ECO:0000256" key="11">
    <source>
        <dbReference type="SAM" id="Phobius"/>
    </source>
</evidence>
<dbReference type="OMA" id="FKVIGTI"/>
<dbReference type="OrthoDB" id="205993at2759"/>
<keyword evidence="5" id="KW-0571">Peptide transport</keyword>
<keyword evidence="6" id="KW-0653">Protein transport</keyword>
<keyword evidence="13" id="KW-1185">Reference proteome</keyword>
<feature type="transmembrane region" description="Helical" evidence="11">
    <location>
        <begin position="154"/>
        <end position="171"/>
    </location>
</feature>
<gene>
    <name evidence="12" type="primary">pept-1</name>
    <name evidence="12" type="ORF">Tcan_16088</name>
</gene>
<reference evidence="12 13" key="1">
    <citation type="submission" date="2014-11" db="EMBL/GenBank/DDBJ databases">
        <title>Genetic blueprint of the zoonotic pathogen Toxocara canis.</title>
        <authorList>
            <person name="Zhu X.-Q."/>
            <person name="Korhonen P.K."/>
            <person name="Cai H."/>
            <person name="Young N.D."/>
            <person name="Nejsum P."/>
            <person name="von Samson-Himmelstjerna G."/>
            <person name="Boag P.R."/>
            <person name="Tan P."/>
            <person name="Li Q."/>
            <person name="Min J."/>
            <person name="Yang Y."/>
            <person name="Wang X."/>
            <person name="Fang X."/>
            <person name="Hall R.S."/>
            <person name="Hofmann A."/>
            <person name="Sternberg P.W."/>
            <person name="Jex A.R."/>
            <person name="Gasser R.B."/>
        </authorList>
    </citation>
    <scope>NUCLEOTIDE SEQUENCE [LARGE SCALE GENOMIC DNA]</scope>
    <source>
        <strain evidence="12">PN_DK_2014</strain>
    </source>
</reference>
<feature type="transmembrane region" description="Helical" evidence="11">
    <location>
        <begin position="123"/>
        <end position="142"/>
    </location>
</feature>
<name>A0A0B2V0C1_TOXCA</name>
<evidence type="ECO:0000256" key="5">
    <source>
        <dbReference type="ARBA" id="ARBA00022856"/>
    </source>
</evidence>
<sequence length="844" mass="94323">MDDQQPKYFLTDQSMNSSSERKDPFQQFDQESTVRCSVEDRSQPTGLKEIIQKWPKVTFCIICNEFCERFSFYGMRAVLTLYVINILAFSSTNATILFHAFVVLSYTSPLLGSTLADGYIGKFWTIFSLSLLYAAGQIILSISSTFHTSSSVHPALDIVGLIIIGIGTGGIKPCVSAFGGDQFNPRYTVMISIFFSVFYFTINAGSTISIFVTPLFRAIPCNGQDSCYPMAFGVPAALMILATVFFMLGTKHYKKYPPKENVIFRVVIVVVEALKNKTRSKLNRDHWLEHYLDTHQCQADKNCIALMNKKSSKNECAQKAFVEDVKALLRVIVMLMPVPMFWALYDQQKAFVEDVKALLRVIVMLMPVPMFWALYDQQGSKWIVQAVSMNSQITPSFSLLPDQMGTMNAILIMIFIPIFQFIIYPTVQKLGIRTTPLRRMVAGGVLGSLAFVICAIVQFRINQTLPEIPQPGTSFVSFVNLYDGCAATLRSPNLPTRTIAFNSSLLDDKVNGAQDNYRINVDNAKNVTFELSFDEACSYPSSRFTMRLRGGQSYYGILSPQGFIYNRARLVKPTSGQQQSSVNINLLVPCSSVSKAVDWGSCNNRIKSQIYSDGIALCKYNKNSQSLCNPDEPASFFAWSTSDTKSVSNATFYSFKDVNVGTYGVYYIHYNRTDSGRRSSSNQLIAIPMDGVTVNINGMGAVYSLTIQPTVEDGDQSKRLEWNMLTLVAANNVSILWQIPQYIVITAAEILISITGLEFAYSQAAPALKSVVQAIWLLTVAFGDIIIIIIELLDLFHNLAIEMLVYAAVMMVVIIIFALLAIFYYKYVDFADEQEDALIENQLS</sequence>
<feature type="transmembrane region" description="Helical" evidence="11">
    <location>
        <begin position="228"/>
        <end position="248"/>
    </location>
</feature>
<dbReference type="FunFam" id="1.20.1250.20:FF:000049">
    <property type="entry name" value="Solute carrier family 15 member 2"/>
    <property type="match status" value="1"/>
</dbReference>
<dbReference type="Pfam" id="PF00854">
    <property type="entry name" value="PTR2"/>
    <property type="match status" value="2"/>
</dbReference>
<dbReference type="EMBL" id="JPKZ01002898">
    <property type="protein sequence ID" value="KHN74530.1"/>
    <property type="molecule type" value="Genomic_DNA"/>
</dbReference>
<evidence type="ECO:0000256" key="7">
    <source>
        <dbReference type="ARBA" id="ARBA00022989"/>
    </source>
</evidence>
<dbReference type="GO" id="GO:0015833">
    <property type="term" value="P:peptide transport"/>
    <property type="evidence" value="ECO:0007669"/>
    <property type="project" value="UniProtKB-KW"/>
</dbReference>
<dbReference type="SUPFAM" id="SSF103473">
    <property type="entry name" value="MFS general substrate transporter"/>
    <property type="match status" value="1"/>
</dbReference>
<evidence type="ECO:0000256" key="4">
    <source>
        <dbReference type="ARBA" id="ARBA00022692"/>
    </source>
</evidence>
<evidence type="ECO:0000256" key="2">
    <source>
        <dbReference type="ARBA" id="ARBA00005982"/>
    </source>
</evidence>
<dbReference type="GO" id="GO:0022857">
    <property type="term" value="F:transmembrane transporter activity"/>
    <property type="evidence" value="ECO:0007669"/>
    <property type="project" value="InterPro"/>
</dbReference>
<comment type="caution">
    <text evidence="12">The sequence shown here is derived from an EMBL/GenBank/DDBJ whole genome shotgun (WGS) entry which is preliminary data.</text>
</comment>
<accession>A0A0B2V0C1</accession>
<feature type="transmembrane region" description="Helical" evidence="11">
    <location>
        <begin position="742"/>
        <end position="762"/>
    </location>
</feature>
<comment type="similarity">
    <text evidence="2">Belongs to the major facilitator superfamily. Proton-dependent oligopeptide transporter (POT/PTR) (TC 2.A.17) family.</text>
</comment>
<evidence type="ECO:0000256" key="9">
    <source>
        <dbReference type="ARBA" id="ARBA00078114"/>
    </source>
</evidence>
<dbReference type="GO" id="GO:0016020">
    <property type="term" value="C:membrane"/>
    <property type="evidence" value="ECO:0007669"/>
    <property type="project" value="UniProtKB-SubCell"/>
</dbReference>
<dbReference type="PANTHER" id="PTHR11654">
    <property type="entry name" value="OLIGOPEPTIDE TRANSPORTER-RELATED"/>
    <property type="match status" value="1"/>
</dbReference>
<keyword evidence="7 11" id="KW-1133">Transmembrane helix</keyword>
<evidence type="ECO:0000256" key="1">
    <source>
        <dbReference type="ARBA" id="ARBA00004141"/>
    </source>
</evidence>
<protein>
    <recommendedName>
        <fullName evidence="9">Oligopeptide transporter 1</fullName>
    </recommendedName>
</protein>
<comment type="subcellular location">
    <subcellularLocation>
        <location evidence="1">Membrane</location>
        <topology evidence="1">Multi-pass membrane protein</topology>
    </subcellularLocation>
</comment>
<feature type="transmembrane region" description="Helical" evidence="11">
    <location>
        <begin position="805"/>
        <end position="825"/>
    </location>
</feature>
<keyword evidence="3" id="KW-0813">Transport</keyword>
<feature type="transmembrane region" description="Helical" evidence="11">
    <location>
        <begin position="327"/>
        <end position="345"/>
    </location>
</feature>
<evidence type="ECO:0000256" key="10">
    <source>
        <dbReference type="SAM" id="MobiDB-lite"/>
    </source>
</evidence>
<evidence type="ECO:0000313" key="13">
    <source>
        <dbReference type="Proteomes" id="UP000031036"/>
    </source>
</evidence>
<feature type="transmembrane region" description="Helical" evidence="11">
    <location>
        <begin position="774"/>
        <end position="793"/>
    </location>
</feature>
<keyword evidence="4 11" id="KW-0812">Transmembrane</keyword>
<proteinExistence type="inferred from homology"/>
<feature type="transmembrane region" description="Helical" evidence="11">
    <location>
        <begin position="191"/>
        <end position="216"/>
    </location>
</feature>
<feature type="transmembrane region" description="Helical" evidence="11">
    <location>
        <begin position="357"/>
        <end position="375"/>
    </location>
</feature>
<evidence type="ECO:0000313" key="12">
    <source>
        <dbReference type="EMBL" id="KHN74530.1"/>
    </source>
</evidence>
<dbReference type="Gene3D" id="1.20.1250.20">
    <property type="entry name" value="MFS general substrate transporter like domains"/>
    <property type="match status" value="3"/>
</dbReference>
<dbReference type="AlphaFoldDB" id="A0A0B2V0C1"/>
<keyword evidence="8 11" id="KW-0472">Membrane</keyword>
<dbReference type="Proteomes" id="UP000031036">
    <property type="component" value="Unassembled WGS sequence"/>
</dbReference>
<dbReference type="InterPro" id="IPR000109">
    <property type="entry name" value="POT_fam"/>
</dbReference>
<dbReference type="InterPro" id="IPR036259">
    <property type="entry name" value="MFS_trans_sf"/>
</dbReference>
<feature type="transmembrane region" description="Helical" evidence="11">
    <location>
        <begin position="407"/>
        <end position="427"/>
    </location>
</feature>
<organism evidence="12 13">
    <name type="scientific">Toxocara canis</name>
    <name type="common">Canine roundworm</name>
    <dbReference type="NCBI Taxonomy" id="6265"/>
    <lineage>
        <taxon>Eukaryota</taxon>
        <taxon>Metazoa</taxon>
        <taxon>Ecdysozoa</taxon>
        <taxon>Nematoda</taxon>
        <taxon>Chromadorea</taxon>
        <taxon>Rhabditida</taxon>
        <taxon>Spirurina</taxon>
        <taxon>Ascaridomorpha</taxon>
        <taxon>Ascaridoidea</taxon>
        <taxon>Toxocaridae</taxon>
        <taxon>Toxocara</taxon>
    </lineage>
</organism>
<feature type="region of interest" description="Disordered" evidence="10">
    <location>
        <begin position="1"/>
        <end position="32"/>
    </location>
</feature>
<evidence type="ECO:0000256" key="3">
    <source>
        <dbReference type="ARBA" id="ARBA00022448"/>
    </source>
</evidence>
<dbReference type="STRING" id="6265.A0A0B2V0C1"/>